<evidence type="ECO:0000256" key="1">
    <source>
        <dbReference type="SAM" id="MobiDB-lite"/>
    </source>
</evidence>
<name>K0T6U9_THAOC</name>
<feature type="region of interest" description="Disordered" evidence="1">
    <location>
        <begin position="501"/>
        <end position="555"/>
    </location>
</feature>
<gene>
    <name evidence="2" type="ORF">THAOC_05647</name>
</gene>
<dbReference type="Proteomes" id="UP000266841">
    <property type="component" value="Unassembled WGS sequence"/>
</dbReference>
<feature type="region of interest" description="Disordered" evidence="1">
    <location>
        <begin position="308"/>
        <end position="349"/>
    </location>
</feature>
<reference evidence="2 3" key="1">
    <citation type="journal article" date="2012" name="Genome Biol.">
        <title>Genome and low-iron response of an oceanic diatom adapted to chronic iron limitation.</title>
        <authorList>
            <person name="Lommer M."/>
            <person name="Specht M."/>
            <person name="Roy A.S."/>
            <person name="Kraemer L."/>
            <person name="Andreson R."/>
            <person name="Gutowska M.A."/>
            <person name="Wolf J."/>
            <person name="Bergner S.V."/>
            <person name="Schilhabel M.B."/>
            <person name="Klostermeier U.C."/>
            <person name="Beiko R.G."/>
            <person name="Rosenstiel P."/>
            <person name="Hippler M."/>
            <person name="Laroche J."/>
        </authorList>
    </citation>
    <scope>NUCLEOTIDE SEQUENCE [LARGE SCALE GENOMIC DNA]</scope>
    <source>
        <strain evidence="2 3">CCMP1005</strain>
    </source>
</reference>
<sequence>MLMGHYVTAELDLEKADELNAAKFAEGGEREADEEAANERDAIARERRKLSRLVGQASRNQQTQKRAMERLFQSPADAGGGDLAIATEGLYHEKKTPPNQHALIEKYDESCQQLSCWQWYLHMVGRCAQKILDIIGEDEEDDSEVEIPSEVKTVSKLSRARQCVVSLRDGRRFVVSRRHQPPDRPRPGGFVEHVDRIGRANDERPRRRKAGRADRDRGGARLRLPAVDDSVEPRPRLDDVLLTVDVPPDVVGGEHAGKRVEQRPPLARPEELGRPEDRRHGHGGGPARGQDVVPRGVLCAESHFVKNRGASRRGDRVAGPAEGQREHVTRDLDGGGEGHPPLERPHRRPLHRLDVGPAEEAVRERRDGRGADARALVELDRDVYARHAEEVVHLPVAAEVGRDVRHGVHDPGGDGDRLPREAALVHDGVHPVDEEAAALGEGRVGAGAYRWREGGLAGHHGGEGGRREDLEGRRRRALVGGEEEPSASWRVHLRFRVVNLHKPPSSKAQTQAAQQQQHNYTQAGYPTARRGACHACASASGEGNGKDEKRKSLPA</sequence>
<keyword evidence="3" id="KW-1185">Reference proteome</keyword>
<feature type="compositionally biased region" description="Low complexity" evidence="1">
    <location>
        <begin position="508"/>
        <end position="517"/>
    </location>
</feature>
<dbReference type="EMBL" id="AGNL01005307">
    <property type="protein sequence ID" value="EJK72784.1"/>
    <property type="molecule type" value="Genomic_DNA"/>
</dbReference>
<feature type="region of interest" description="Disordered" evidence="1">
    <location>
        <begin position="175"/>
        <end position="232"/>
    </location>
</feature>
<feature type="compositionally biased region" description="Basic and acidic residues" evidence="1">
    <location>
        <begin position="323"/>
        <end position="333"/>
    </location>
</feature>
<feature type="compositionally biased region" description="Basic and acidic residues" evidence="1">
    <location>
        <begin position="255"/>
        <end position="279"/>
    </location>
</feature>
<feature type="compositionally biased region" description="Basic and acidic residues" evidence="1">
    <location>
        <begin position="544"/>
        <end position="555"/>
    </location>
</feature>
<dbReference type="OrthoDB" id="46371at2759"/>
<protein>
    <submittedName>
        <fullName evidence="2">Uncharacterized protein</fullName>
    </submittedName>
</protein>
<evidence type="ECO:0000313" key="3">
    <source>
        <dbReference type="Proteomes" id="UP000266841"/>
    </source>
</evidence>
<feature type="region of interest" description="Disordered" evidence="1">
    <location>
        <begin position="247"/>
        <end position="293"/>
    </location>
</feature>
<accession>K0T6U9</accession>
<proteinExistence type="predicted"/>
<comment type="caution">
    <text evidence="2">The sequence shown here is derived from an EMBL/GenBank/DDBJ whole genome shotgun (WGS) entry which is preliminary data.</text>
</comment>
<organism evidence="2 3">
    <name type="scientific">Thalassiosira oceanica</name>
    <name type="common">Marine diatom</name>
    <dbReference type="NCBI Taxonomy" id="159749"/>
    <lineage>
        <taxon>Eukaryota</taxon>
        <taxon>Sar</taxon>
        <taxon>Stramenopiles</taxon>
        <taxon>Ochrophyta</taxon>
        <taxon>Bacillariophyta</taxon>
        <taxon>Coscinodiscophyceae</taxon>
        <taxon>Thalassiosirophycidae</taxon>
        <taxon>Thalassiosirales</taxon>
        <taxon>Thalassiosiraceae</taxon>
        <taxon>Thalassiosira</taxon>
    </lineage>
</organism>
<feature type="compositionally biased region" description="Basic and acidic residues" evidence="1">
    <location>
        <begin position="180"/>
        <end position="219"/>
    </location>
</feature>
<dbReference type="AlphaFoldDB" id="K0T6U9"/>
<evidence type="ECO:0000313" key="2">
    <source>
        <dbReference type="EMBL" id="EJK72784.1"/>
    </source>
</evidence>